<dbReference type="EMBL" id="CP024848">
    <property type="protein sequence ID" value="AXI11053.1"/>
    <property type="molecule type" value="Genomic_DNA"/>
</dbReference>
<comment type="subcellular location">
    <subcellularLocation>
        <location evidence="1">Membrane</location>
        <topology evidence="1">Multi-pass membrane protein</topology>
    </subcellularLocation>
</comment>
<dbReference type="OrthoDB" id="9808930at2"/>
<dbReference type="Proteomes" id="UP000253908">
    <property type="component" value="Chromosome"/>
</dbReference>
<evidence type="ECO:0000313" key="6">
    <source>
        <dbReference type="EMBL" id="AXI11053.1"/>
    </source>
</evidence>
<feature type="transmembrane region" description="Helical" evidence="5">
    <location>
        <begin position="31"/>
        <end position="64"/>
    </location>
</feature>
<name>A0A345PM23_9BACI</name>
<dbReference type="AlphaFoldDB" id="A0A345PM23"/>
<dbReference type="InterPro" id="IPR019109">
    <property type="entry name" value="MamF_MmsF"/>
</dbReference>
<evidence type="ECO:0000313" key="7">
    <source>
        <dbReference type="Proteomes" id="UP000253908"/>
    </source>
</evidence>
<protein>
    <recommendedName>
        <fullName evidence="8">DUF4870 domain-containing protein</fullName>
    </recommendedName>
</protein>
<keyword evidence="7" id="KW-1185">Reference proteome</keyword>
<evidence type="ECO:0000256" key="4">
    <source>
        <dbReference type="ARBA" id="ARBA00023136"/>
    </source>
</evidence>
<reference evidence="7" key="1">
    <citation type="submission" date="2017-11" db="EMBL/GenBank/DDBJ databases">
        <authorList>
            <person name="Zhu W."/>
        </authorList>
    </citation>
    <scope>NUCLEOTIDE SEQUENCE [LARGE SCALE GENOMIC DNA]</scope>
    <source>
        <strain evidence="7">160</strain>
    </source>
</reference>
<evidence type="ECO:0000256" key="5">
    <source>
        <dbReference type="SAM" id="Phobius"/>
    </source>
</evidence>
<sequence length="85" mass="10022">MMLRYIKHFRNFLNTCKFTISFHSRKNQDSYAIYGIIAWILVFVLIGFVLLPILGIMAFIFTILAAIKSYNGEYYRIPLSIRFFG</sequence>
<evidence type="ECO:0000256" key="1">
    <source>
        <dbReference type="ARBA" id="ARBA00004141"/>
    </source>
</evidence>
<keyword evidence="3 5" id="KW-1133">Transmembrane helix</keyword>
<dbReference type="Pfam" id="PF09685">
    <property type="entry name" value="MamF_MmsF"/>
    <property type="match status" value="1"/>
</dbReference>
<keyword evidence="2 5" id="KW-0812">Transmembrane</keyword>
<dbReference type="RefSeq" id="WP_114918337.1">
    <property type="nucleotide sequence ID" value="NZ_CP024848.1"/>
</dbReference>
<gene>
    <name evidence="6" type="ORF">CUC15_00115</name>
</gene>
<organism evidence="6 7">
    <name type="scientific">Oceanobacillus zhaokaii</name>
    <dbReference type="NCBI Taxonomy" id="2052660"/>
    <lineage>
        <taxon>Bacteria</taxon>
        <taxon>Bacillati</taxon>
        <taxon>Bacillota</taxon>
        <taxon>Bacilli</taxon>
        <taxon>Bacillales</taxon>
        <taxon>Bacillaceae</taxon>
        <taxon>Oceanobacillus</taxon>
    </lineage>
</organism>
<dbReference type="KEGG" id="ocn:CUC15_00115"/>
<evidence type="ECO:0008006" key="8">
    <source>
        <dbReference type="Google" id="ProtNLM"/>
    </source>
</evidence>
<accession>A0A345PM23</accession>
<keyword evidence="4 5" id="KW-0472">Membrane</keyword>
<evidence type="ECO:0000256" key="2">
    <source>
        <dbReference type="ARBA" id="ARBA00022692"/>
    </source>
</evidence>
<proteinExistence type="predicted"/>
<evidence type="ECO:0000256" key="3">
    <source>
        <dbReference type="ARBA" id="ARBA00022989"/>
    </source>
</evidence>